<reference evidence="2" key="1">
    <citation type="journal article" date="2019" name="Int. J. Syst. Evol. Microbiol.">
        <title>The Global Catalogue of Microorganisms (GCM) 10K type strain sequencing project: providing services to taxonomists for standard genome sequencing and annotation.</title>
        <authorList>
            <consortium name="The Broad Institute Genomics Platform"/>
            <consortium name="The Broad Institute Genome Sequencing Center for Infectious Disease"/>
            <person name="Wu L."/>
            <person name="Ma J."/>
        </authorList>
    </citation>
    <scope>NUCLEOTIDE SEQUENCE [LARGE SCALE GENOMIC DNA]</scope>
    <source>
        <strain evidence="2">CCUG 54520</strain>
    </source>
</reference>
<dbReference type="EMBL" id="JBHSFO010000003">
    <property type="protein sequence ID" value="MFC4603386.1"/>
    <property type="molecule type" value="Genomic_DNA"/>
</dbReference>
<organism evidence="1 2">
    <name type="scientific">Rhodococcus kronopolitis</name>
    <dbReference type="NCBI Taxonomy" id="1460226"/>
    <lineage>
        <taxon>Bacteria</taxon>
        <taxon>Bacillati</taxon>
        <taxon>Actinomycetota</taxon>
        <taxon>Actinomycetes</taxon>
        <taxon>Mycobacteriales</taxon>
        <taxon>Nocardiaceae</taxon>
        <taxon>Rhodococcus</taxon>
    </lineage>
</organism>
<gene>
    <name evidence="1" type="ORF">ACFO6S_06790</name>
</gene>
<proteinExistence type="predicted"/>
<dbReference type="Proteomes" id="UP001595914">
    <property type="component" value="Unassembled WGS sequence"/>
</dbReference>
<protein>
    <submittedName>
        <fullName evidence="1">SRPBCC domain-containing protein</fullName>
    </submittedName>
</protein>
<evidence type="ECO:0000313" key="2">
    <source>
        <dbReference type="Proteomes" id="UP001595914"/>
    </source>
</evidence>
<evidence type="ECO:0000313" key="1">
    <source>
        <dbReference type="EMBL" id="MFC4603386.1"/>
    </source>
</evidence>
<dbReference type="RefSeq" id="WP_378415345.1">
    <property type="nucleotide sequence ID" value="NZ_JBHSFO010000003.1"/>
</dbReference>
<sequence>MTTAPQPVIEAAVAASPDLLWQALRDPARIRRWHGWEYDGEDGLDAEITQIYFDGVSEDASSRTLTLQGGDRFTLTPCGDATTVRITRTPKGRNPEWDDWYEDITEGWTTFLQQLRFGLERHDLAERRTLHLDGPTGGVTAAHLLGVDAVVGDPGSRYSATAATGDPLSGTVWFRSPTQLGLTVDGWGPGLLMLGVLPGSPQRPDGGAQIVMSTYGQGAEEFAALADRWGSWWDTRASAGSCDCG</sequence>
<dbReference type="InterPro" id="IPR023393">
    <property type="entry name" value="START-like_dom_sf"/>
</dbReference>
<keyword evidence="2" id="KW-1185">Reference proteome</keyword>
<dbReference type="SUPFAM" id="SSF55961">
    <property type="entry name" value="Bet v1-like"/>
    <property type="match status" value="1"/>
</dbReference>
<accession>A0ABV9FMV0</accession>
<dbReference type="Gene3D" id="3.30.530.20">
    <property type="match status" value="1"/>
</dbReference>
<comment type="caution">
    <text evidence="1">The sequence shown here is derived from an EMBL/GenBank/DDBJ whole genome shotgun (WGS) entry which is preliminary data.</text>
</comment>
<name>A0ABV9FMV0_9NOCA</name>